<keyword evidence="5" id="KW-1185">Reference proteome</keyword>
<feature type="domain" description="Fe-containing alcohol dehydrogenase-like C-terminal" evidence="3">
    <location>
        <begin position="189"/>
        <end position="361"/>
    </location>
</feature>
<accession>A0AAD4KTV4</accession>
<proteinExistence type="predicted"/>
<dbReference type="AlphaFoldDB" id="A0AAD4KTV4"/>
<dbReference type="InterPro" id="IPR039697">
    <property type="entry name" value="Alcohol_dehydrogenase_Fe"/>
</dbReference>
<dbReference type="PROSITE" id="PS00060">
    <property type="entry name" value="ADH_IRON_2"/>
    <property type="match status" value="1"/>
</dbReference>
<evidence type="ECO:0000256" key="1">
    <source>
        <dbReference type="ARBA" id="ARBA00023002"/>
    </source>
</evidence>
<gene>
    <name evidence="4" type="ORF">BGW36DRAFT_448677</name>
</gene>
<dbReference type="PANTHER" id="PTHR11496:SF97">
    <property type="entry name" value="ALCOHOL DEHYDROGENASE IRON-TYPE_GLYCEROL DEHYDROGENASE GLDA DOMAIN-CONTAINING PROTEIN"/>
    <property type="match status" value="1"/>
</dbReference>
<dbReference type="Gene3D" id="3.40.50.1970">
    <property type="match status" value="1"/>
</dbReference>
<keyword evidence="1" id="KW-0560">Oxidoreductase</keyword>
<reference evidence="4" key="1">
    <citation type="submission" date="2021-12" db="EMBL/GenBank/DDBJ databases">
        <title>Convergent genome expansion in fungi linked to evolution of root-endophyte symbiosis.</title>
        <authorList>
            <consortium name="DOE Joint Genome Institute"/>
            <person name="Ke Y.-H."/>
            <person name="Bonito G."/>
            <person name="Liao H.-L."/>
            <person name="Looney B."/>
            <person name="Rojas-Flechas A."/>
            <person name="Nash J."/>
            <person name="Hameed K."/>
            <person name="Schadt C."/>
            <person name="Martin F."/>
            <person name="Crous P.W."/>
            <person name="Miettinen O."/>
            <person name="Magnuson J.K."/>
            <person name="Labbe J."/>
            <person name="Jacobson D."/>
            <person name="Doktycz M.J."/>
            <person name="Veneault-Fourrey C."/>
            <person name="Kuo A."/>
            <person name="Mondo S."/>
            <person name="Calhoun S."/>
            <person name="Riley R."/>
            <person name="Ohm R."/>
            <person name="LaButti K."/>
            <person name="Andreopoulos B."/>
            <person name="Pangilinan J."/>
            <person name="Nolan M."/>
            <person name="Tritt A."/>
            <person name="Clum A."/>
            <person name="Lipzen A."/>
            <person name="Daum C."/>
            <person name="Barry K."/>
            <person name="Grigoriev I.V."/>
            <person name="Vilgalys R."/>
        </authorList>
    </citation>
    <scope>NUCLEOTIDE SEQUENCE</scope>
    <source>
        <strain evidence="4">PMI_201</strain>
    </source>
</reference>
<evidence type="ECO:0000313" key="5">
    <source>
        <dbReference type="Proteomes" id="UP001201262"/>
    </source>
</evidence>
<evidence type="ECO:0000259" key="3">
    <source>
        <dbReference type="Pfam" id="PF25137"/>
    </source>
</evidence>
<organism evidence="4 5">
    <name type="scientific">Talaromyces proteolyticus</name>
    <dbReference type="NCBI Taxonomy" id="1131652"/>
    <lineage>
        <taxon>Eukaryota</taxon>
        <taxon>Fungi</taxon>
        <taxon>Dikarya</taxon>
        <taxon>Ascomycota</taxon>
        <taxon>Pezizomycotina</taxon>
        <taxon>Eurotiomycetes</taxon>
        <taxon>Eurotiomycetidae</taxon>
        <taxon>Eurotiales</taxon>
        <taxon>Trichocomaceae</taxon>
        <taxon>Talaromyces</taxon>
        <taxon>Talaromyces sect. Bacilispori</taxon>
    </lineage>
</organism>
<sequence>MMPTPASDKPLAGLWQPDDTLRNLHYGAGCVGNHLISCLPSPKSGVFIATSNSIVRNTPLLEDLKALLGHRIVGTFAGVKQHVPLEGILEAAEKIRHISNPFDVVLAVGGGSTIDFAKMLASHLTKDFDMGRIAIIAIPTTLSACEASPVGSYSKNGTKLTMSNSYTVVDSILYDPEYSQYTPKRLWLSSGICALSHAVETMYHPFSTEFPRKALASWAMKVLFDGLQEVHESYPGSRDAMTRLFLATYASNSLKGNNVGGQEGICHLFAYALGSPFNIPHAETCCITLGKVIIYKAKRSAGAAKQIARLLPATGDRLAGNDVVDACQVGHRIIALVNKLGLGENLSQRGVSRDHISVIGKCVGRASGLHPDECQPLIDLVESFFQ</sequence>
<protein>
    <submittedName>
        <fullName evidence="4">Maleylacetate reductase</fullName>
    </submittedName>
</protein>
<name>A0AAD4KTV4_9EURO</name>
<comment type="caution">
    <text evidence="4">The sequence shown here is derived from an EMBL/GenBank/DDBJ whole genome shotgun (WGS) entry which is preliminary data.</text>
</comment>
<dbReference type="Proteomes" id="UP001201262">
    <property type="component" value="Unassembled WGS sequence"/>
</dbReference>
<dbReference type="Pfam" id="PF00465">
    <property type="entry name" value="Fe-ADH"/>
    <property type="match status" value="1"/>
</dbReference>
<dbReference type="PANTHER" id="PTHR11496">
    <property type="entry name" value="ALCOHOL DEHYDROGENASE"/>
    <property type="match status" value="1"/>
</dbReference>
<dbReference type="Gene3D" id="1.20.1090.10">
    <property type="entry name" value="Dehydroquinate synthase-like - alpha domain"/>
    <property type="match status" value="1"/>
</dbReference>
<dbReference type="RefSeq" id="XP_046073144.1">
    <property type="nucleotide sequence ID" value="XM_046221754.1"/>
</dbReference>
<dbReference type="Pfam" id="PF25137">
    <property type="entry name" value="ADH_Fe_C"/>
    <property type="match status" value="1"/>
</dbReference>
<dbReference type="GO" id="GO:0004022">
    <property type="term" value="F:alcohol dehydrogenase (NAD+) activity"/>
    <property type="evidence" value="ECO:0007669"/>
    <property type="project" value="TreeGrafter"/>
</dbReference>
<dbReference type="SUPFAM" id="SSF56796">
    <property type="entry name" value="Dehydroquinate synthase-like"/>
    <property type="match status" value="1"/>
</dbReference>
<dbReference type="InterPro" id="IPR001670">
    <property type="entry name" value="ADH_Fe/GldA"/>
</dbReference>
<evidence type="ECO:0000259" key="2">
    <source>
        <dbReference type="Pfam" id="PF00465"/>
    </source>
</evidence>
<dbReference type="GeneID" id="70252041"/>
<evidence type="ECO:0000313" key="4">
    <source>
        <dbReference type="EMBL" id="KAH8698680.1"/>
    </source>
</evidence>
<dbReference type="InterPro" id="IPR056798">
    <property type="entry name" value="ADH_Fe_C"/>
</dbReference>
<dbReference type="GO" id="GO:0046872">
    <property type="term" value="F:metal ion binding"/>
    <property type="evidence" value="ECO:0007669"/>
    <property type="project" value="InterPro"/>
</dbReference>
<dbReference type="GO" id="GO:0005739">
    <property type="term" value="C:mitochondrion"/>
    <property type="evidence" value="ECO:0007669"/>
    <property type="project" value="TreeGrafter"/>
</dbReference>
<dbReference type="EMBL" id="JAJTJA010000005">
    <property type="protein sequence ID" value="KAH8698680.1"/>
    <property type="molecule type" value="Genomic_DNA"/>
</dbReference>
<dbReference type="InterPro" id="IPR018211">
    <property type="entry name" value="ADH_Fe_CS"/>
</dbReference>
<feature type="domain" description="Alcohol dehydrogenase iron-type/glycerol dehydrogenase GldA" evidence="2">
    <location>
        <begin position="25"/>
        <end position="176"/>
    </location>
</feature>